<dbReference type="RefSeq" id="WP_191086563.1">
    <property type="nucleotide sequence ID" value="NZ_CP061723.1"/>
</dbReference>
<dbReference type="SUPFAM" id="SSF47413">
    <property type="entry name" value="lambda repressor-like DNA-binding domains"/>
    <property type="match status" value="1"/>
</dbReference>
<evidence type="ECO:0000259" key="1">
    <source>
        <dbReference type="PROSITE" id="PS50943"/>
    </source>
</evidence>
<dbReference type="AlphaFoldDB" id="A0ABD7B6V9"/>
<proteinExistence type="predicted"/>
<dbReference type="CDD" id="cd00093">
    <property type="entry name" value="HTH_XRE"/>
    <property type="match status" value="1"/>
</dbReference>
<feature type="domain" description="HTH cro/C1-type" evidence="1">
    <location>
        <begin position="11"/>
        <end position="64"/>
    </location>
</feature>
<organism evidence="2 3">
    <name type="scientific">Pseudomonas putida</name>
    <name type="common">Arthrobacter siderocapsulatus</name>
    <dbReference type="NCBI Taxonomy" id="303"/>
    <lineage>
        <taxon>Bacteria</taxon>
        <taxon>Pseudomonadati</taxon>
        <taxon>Pseudomonadota</taxon>
        <taxon>Gammaproteobacteria</taxon>
        <taxon>Pseudomonadales</taxon>
        <taxon>Pseudomonadaceae</taxon>
        <taxon>Pseudomonas</taxon>
    </lineage>
</organism>
<dbReference type="SMART" id="SM00530">
    <property type="entry name" value="HTH_XRE"/>
    <property type="match status" value="1"/>
</dbReference>
<dbReference type="EMBL" id="CP061723">
    <property type="protein sequence ID" value="QOC95454.1"/>
    <property type="molecule type" value="Genomic_DNA"/>
</dbReference>
<name>A0ABD7B6V9_PSEPU</name>
<reference evidence="2 3" key="1">
    <citation type="submission" date="2020-09" db="EMBL/GenBank/DDBJ databases">
        <title>Co-existence of a novel multidrug-resistance efflux pump with carbapenem resistance gene blaVIM-2 in one megaplasmid in Pseudomonas putida.</title>
        <authorList>
            <person name="Peng K."/>
            <person name="Li R."/>
        </authorList>
    </citation>
    <scope>NUCLEOTIDE SEQUENCE [LARGE SCALE GENOMIC DNA]</scope>
    <source>
        <strain evidence="2 3">ZXPA-20</strain>
    </source>
</reference>
<dbReference type="InterPro" id="IPR001387">
    <property type="entry name" value="Cro/C1-type_HTH"/>
</dbReference>
<sequence length="105" mass="11717">MELSIAFGQALKKVRSSRNLTQEDFSTVSSRTYLSSLERGLKSPTLEKIDQIAGALGVHPLTILVAAYVDREEHQDVDRLFQKIRSELIEVSSAESASKRKQRGV</sequence>
<dbReference type="Pfam" id="PF01381">
    <property type="entry name" value="HTH_3"/>
    <property type="match status" value="1"/>
</dbReference>
<evidence type="ECO:0000313" key="2">
    <source>
        <dbReference type="EMBL" id="QOC95454.1"/>
    </source>
</evidence>
<accession>A0ABD7B6V9</accession>
<protein>
    <submittedName>
        <fullName evidence="2">Helix-turn-helix transcriptional regulator</fullName>
    </submittedName>
</protein>
<dbReference type="Proteomes" id="UP000516786">
    <property type="component" value="Chromosome"/>
</dbReference>
<gene>
    <name evidence="2" type="ORF">ID616_15065</name>
</gene>
<evidence type="ECO:0000313" key="3">
    <source>
        <dbReference type="Proteomes" id="UP000516786"/>
    </source>
</evidence>
<dbReference type="Gene3D" id="1.10.260.40">
    <property type="entry name" value="lambda repressor-like DNA-binding domains"/>
    <property type="match status" value="1"/>
</dbReference>
<dbReference type="InterPro" id="IPR010982">
    <property type="entry name" value="Lambda_DNA-bd_dom_sf"/>
</dbReference>
<dbReference type="PROSITE" id="PS50943">
    <property type="entry name" value="HTH_CROC1"/>
    <property type="match status" value="1"/>
</dbReference>